<reference evidence="1" key="1">
    <citation type="journal article" date="2021" name="PeerJ">
        <title>Extensive microbial diversity within the chicken gut microbiome revealed by metagenomics and culture.</title>
        <authorList>
            <person name="Gilroy R."/>
            <person name="Ravi A."/>
            <person name="Getino M."/>
            <person name="Pursley I."/>
            <person name="Horton D.L."/>
            <person name="Alikhan N.F."/>
            <person name="Baker D."/>
            <person name="Gharbi K."/>
            <person name="Hall N."/>
            <person name="Watson M."/>
            <person name="Adriaenssens E.M."/>
            <person name="Foster-Nyarko E."/>
            <person name="Jarju S."/>
            <person name="Secka A."/>
            <person name="Antonio M."/>
            <person name="Oren A."/>
            <person name="Chaudhuri R.R."/>
            <person name="La Ragione R."/>
            <person name="Hildebrand F."/>
            <person name="Pallen M.J."/>
        </authorList>
    </citation>
    <scope>NUCLEOTIDE SEQUENCE</scope>
    <source>
        <strain evidence="1">ChiSjej1B19-8411</strain>
    </source>
</reference>
<sequence>MKEIGGYFGLEDFSGCEYYQGLYRINLGRTALLYLLENINCQTLLVPELLCDSMTEVCRRHGIALQYYRQDRDLTPLVKGPLPAGHWLLLVNYYGQLTDSRILAAKEQFGHIIVDHTHSFFQRPLRGIPTLYSCRKFFGLADGAYLSTDLLLPPIAAQDISYPRMKHVLGRYEETASQHYQELHEAASSYYEEEIKTMSRLTRNLLKAIDYEKARKQRNENYQSLDTLLGTENPISTLYTGPAVPLAPAPFQAPDGPLAYPFYSPNGIVLRKALAKEKIYVPTYWGNVISSCPEDSVEYQCAANILALPCDHRYGRPEMEQIARAVTELTAAGRQKGAFL</sequence>
<dbReference type="EMBL" id="DXEX01000217">
    <property type="protein sequence ID" value="HIX60074.1"/>
    <property type="molecule type" value="Genomic_DNA"/>
</dbReference>
<accession>A0A9D1WIZ2</accession>
<dbReference type="Proteomes" id="UP000886817">
    <property type="component" value="Unassembled WGS sequence"/>
</dbReference>
<proteinExistence type="predicted"/>
<name>A0A9D1WIZ2_9FIRM</name>
<comment type="caution">
    <text evidence="1">The sequence shown here is derived from an EMBL/GenBank/DDBJ whole genome shotgun (WGS) entry which is preliminary data.</text>
</comment>
<reference evidence="1" key="2">
    <citation type="submission" date="2021-04" db="EMBL/GenBank/DDBJ databases">
        <authorList>
            <person name="Gilroy R."/>
        </authorList>
    </citation>
    <scope>NUCLEOTIDE SEQUENCE</scope>
    <source>
        <strain evidence="1">ChiSjej1B19-8411</strain>
    </source>
</reference>
<organism evidence="1 2">
    <name type="scientific">Candidatus Blautia gallistercoris</name>
    <dbReference type="NCBI Taxonomy" id="2838490"/>
    <lineage>
        <taxon>Bacteria</taxon>
        <taxon>Bacillati</taxon>
        <taxon>Bacillota</taxon>
        <taxon>Clostridia</taxon>
        <taxon>Lachnospirales</taxon>
        <taxon>Lachnospiraceae</taxon>
        <taxon>Blautia</taxon>
    </lineage>
</organism>
<dbReference type="AlphaFoldDB" id="A0A9D1WIZ2"/>
<gene>
    <name evidence="1" type="ORF">IAA45_10240</name>
</gene>
<evidence type="ECO:0008006" key="3">
    <source>
        <dbReference type="Google" id="ProtNLM"/>
    </source>
</evidence>
<evidence type="ECO:0000313" key="1">
    <source>
        <dbReference type="EMBL" id="HIX60074.1"/>
    </source>
</evidence>
<protein>
    <recommendedName>
        <fullName evidence="3">DegT/DnrJ/EryC1/StrS aminotransferase family protein</fullName>
    </recommendedName>
</protein>
<evidence type="ECO:0000313" key="2">
    <source>
        <dbReference type="Proteomes" id="UP000886817"/>
    </source>
</evidence>